<comment type="caution">
    <text evidence="1">The sequence shown here is derived from an EMBL/GenBank/DDBJ whole genome shotgun (WGS) entry which is preliminary data.</text>
</comment>
<sequence>MAEIVSIQSPALHLSQLRQAFISSYFSLGVINSNRQRFNIFYWMAPQSPAMNAARDALCMIHLGSRNRDQQLITAGRTRHVAAIRWLREDIGKPTALTDDAVLGAADTLGQTEIFAAVSHGGQGWQQHMNGVYGIFQRRGPDSMTSPFVQALLQNTRPLAVMHGLLKRQPTFFSSPSWIAVADRNPTLATKLTNLALKIAPLLQKADDI</sequence>
<accession>A0ACC3NA34</accession>
<proteinExistence type="predicted"/>
<reference evidence="1" key="1">
    <citation type="submission" date="2023-07" db="EMBL/GenBank/DDBJ databases">
        <title>Black Yeasts Isolated from many extreme environments.</title>
        <authorList>
            <person name="Coleine C."/>
            <person name="Stajich J.E."/>
            <person name="Selbmann L."/>
        </authorList>
    </citation>
    <scope>NUCLEOTIDE SEQUENCE</scope>
    <source>
        <strain evidence="1">CCFEE 5714</strain>
    </source>
</reference>
<evidence type="ECO:0000313" key="2">
    <source>
        <dbReference type="Proteomes" id="UP001281147"/>
    </source>
</evidence>
<organism evidence="1 2">
    <name type="scientific">Vermiconidia calcicola</name>
    <dbReference type="NCBI Taxonomy" id="1690605"/>
    <lineage>
        <taxon>Eukaryota</taxon>
        <taxon>Fungi</taxon>
        <taxon>Dikarya</taxon>
        <taxon>Ascomycota</taxon>
        <taxon>Pezizomycotina</taxon>
        <taxon>Dothideomycetes</taxon>
        <taxon>Dothideomycetidae</taxon>
        <taxon>Mycosphaerellales</taxon>
        <taxon>Extremaceae</taxon>
        <taxon>Vermiconidia</taxon>
    </lineage>
</organism>
<protein>
    <submittedName>
        <fullName evidence="1">Uncharacterized protein</fullName>
    </submittedName>
</protein>
<dbReference type="Proteomes" id="UP001281147">
    <property type="component" value="Unassembled WGS sequence"/>
</dbReference>
<evidence type="ECO:0000313" key="1">
    <source>
        <dbReference type="EMBL" id="KAK3713039.1"/>
    </source>
</evidence>
<gene>
    <name evidence="1" type="ORF">LTR37_008724</name>
</gene>
<name>A0ACC3NA34_9PEZI</name>
<keyword evidence="2" id="KW-1185">Reference proteome</keyword>
<dbReference type="EMBL" id="JAUTXU010000065">
    <property type="protein sequence ID" value="KAK3713039.1"/>
    <property type="molecule type" value="Genomic_DNA"/>
</dbReference>